<dbReference type="PRINTS" id="PR00385">
    <property type="entry name" value="P450"/>
</dbReference>
<dbReference type="PANTHER" id="PTHR24305">
    <property type="entry name" value="CYTOCHROME P450"/>
    <property type="match status" value="1"/>
</dbReference>
<gene>
    <name evidence="10" type="ORF">N7G274_004273</name>
</gene>
<keyword evidence="11" id="KW-1185">Reference proteome</keyword>
<evidence type="ECO:0000256" key="3">
    <source>
        <dbReference type="ARBA" id="ARBA00022617"/>
    </source>
</evidence>
<comment type="cofactor">
    <cofactor evidence="1">
        <name>heme</name>
        <dbReference type="ChEBI" id="CHEBI:30413"/>
    </cofactor>
</comment>
<dbReference type="SUPFAM" id="SSF48264">
    <property type="entry name" value="Cytochrome P450"/>
    <property type="match status" value="1"/>
</dbReference>
<comment type="similarity">
    <text evidence="2 8">Belongs to the cytochrome P450 family.</text>
</comment>
<evidence type="ECO:0000256" key="1">
    <source>
        <dbReference type="ARBA" id="ARBA00001971"/>
    </source>
</evidence>
<proteinExistence type="inferred from homology"/>
<evidence type="ECO:0000313" key="10">
    <source>
        <dbReference type="EMBL" id="KAL2043213.1"/>
    </source>
</evidence>
<dbReference type="InterPro" id="IPR036396">
    <property type="entry name" value="Cyt_P450_sf"/>
</dbReference>
<dbReference type="EMBL" id="JBEFKJ010000012">
    <property type="protein sequence ID" value="KAL2043213.1"/>
    <property type="molecule type" value="Genomic_DNA"/>
</dbReference>
<feature type="transmembrane region" description="Helical" evidence="9">
    <location>
        <begin position="6"/>
        <end position="34"/>
    </location>
</feature>
<evidence type="ECO:0008006" key="12">
    <source>
        <dbReference type="Google" id="ProtNLM"/>
    </source>
</evidence>
<keyword evidence="7 8" id="KW-0503">Monooxygenase</keyword>
<reference evidence="10 11" key="1">
    <citation type="submission" date="2024-09" db="EMBL/GenBank/DDBJ databases">
        <title>Rethinking Asexuality: The Enigmatic Case of Functional Sexual Genes in Lepraria (Stereocaulaceae).</title>
        <authorList>
            <person name="Doellman M."/>
            <person name="Sun Y."/>
            <person name="Barcenas-Pena A."/>
            <person name="Lumbsch H.T."/>
            <person name="Grewe F."/>
        </authorList>
    </citation>
    <scope>NUCLEOTIDE SEQUENCE [LARGE SCALE GENOMIC DNA]</scope>
    <source>
        <strain evidence="10 11">Mercado 3170</strain>
    </source>
</reference>
<dbReference type="InterPro" id="IPR050121">
    <property type="entry name" value="Cytochrome_P450_monoxygenase"/>
</dbReference>
<dbReference type="InterPro" id="IPR001128">
    <property type="entry name" value="Cyt_P450"/>
</dbReference>
<dbReference type="PANTHER" id="PTHR24305:SF237">
    <property type="entry name" value="CYTOCHROME P450 MONOOXYGENASE ATNE-RELATED"/>
    <property type="match status" value="1"/>
</dbReference>
<dbReference type="InterPro" id="IPR017972">
    <property type="entry name" value="Cyt_P450_CS"/>
</dbReference>
<dbReference type="Pfam" id="PF00067">
    <property type="entry name" value="p450"/>
    <property type="match status" value="1"/>
</dbReference>
<keyword evidence="9" id="KW-0472">Membrane</keyword>
<organism evidence="10 11">
    <name type="scientific">Stereocaulon virgatum</name>
    <dbReference type="NCBI Taxonomy" id="373712"/>
    <lineage>
        <taxon>Eukaryota</taxon>
        <taxon>Fungi</taxon>
        <taxon>Dikarya</taxon>
        <taxon>Ascomycota</taxon>
        <taxon>Pezizomycotina</taxon>
        <taxon>Lecanoromycetes</taxon>
        <taxon>OSLEUM clade</taxon>
        <taxon>Lecanoromycetidae</taxon>
        <taxon>Lecanorales</taxon>
        <taxon>Lecanorineae</taxon>
        <taxon>Stereocaulaceae</taxon>
        <taxon>Stereocaulon</taxon>
    </lineage>
</organism>
<evidence type="ECO:0000256" key="6">
    <source>
        <dbReference type="ARBA" id="ARBA00023004"/>
    </source>
</evidence>
<dbReference type="PRINTS" id="PR00463">
    <property type="entry name" value="EP450I"/>
</dbReference>
<sequence length="553" mass="61913">MLPNILGWLAAKVGTSFVLFGGAALTCYVILFAYRLTLHPLAKLPGPIIARATDWYNVYTAWAGDRHLDFYKLHKKYGPIVRYGPSRISINSPTALYDIYNHKANVQKSSYYNIFSHYFKAPSVLTTITAREHGRKRRIVSQGLSDSAIQAMEDHVLKNVRCFCDKLTHKDNFDNKDLVRSKAKDSDRGWGPAKNMSRWTNYLTFDIMGDLCFSHSFNMLESDDNHYMLEVLPAGVQGLNIMGHMQGLASLHLDDIIFRDLTKANARYEAFSKKQADHRIARGNKVTTKDVFHFLQQGRDPETGEGFTLHELVAEASLLILGGTDTTSTAITATLFYLLLNPSCLTKAKNEVRTTFSNIEEIRGSATLNDCRYLRACIDEALRMTPGVGGILPREVLPGGITIDGTYFPPGIDVGVPIYALQHNSAYHPQPFDYIPERWLVDDKASPEELRSAESVARTRSAFCPFSLGPRGCVGRGMAYKELMIVTGRLLYMFDMRIAEGTTAGQGDPSLGEESLRHRIGEFQGLDKFVLQANGPMVEFKLRDEIEVREGAK</sequence>
<evidence type="ECO:0000256" key="8">
    <source>
        <dbReference type="RuleBase" id="RU000461"/>
    </source>
</evidence>
<evidence type="ECO:0000256" key="4">
    <source>
        <dbReference type="ARBA" id="ARBA00022723"/>
    </source>
</evidence>
<keyword evidence="9" id="KW-1133">Transmembrane helix</keyword>
<keyword evidence="6 8" id="KW-0408">Iron</keyword>
<keyword evidence="5 8" id="KW-0560">Oxidoreductase</keyword>
<keyword evidence="4 8" id="KW-0479">Metal-binding</keyword>
<accession>A0ABR4ABQ8</accession>
<evidence type="ECO:0000256" key="9">
    <source>
        <dbReference type="SAM" id="Phobius"/>
    </source>
</evidence>
<keyword evidence="3 8" id="KW-0349">Heme</keyword>
<evidence type="ECO:0000313" key="11">
    <source>
        <dbReference type="Proteomes" id="UP001590950"/>
    </source>
</evidence>
<protein>
    <recommendedName>
        <fullName evidence="12">Cytochrome P450</fullName>
    </recommendedName>
</protein>
<dbReference type="Proteomes" id="UP001590950">
    <property type="component" value="Unassembled WGS sequence"/>
</dbReference>
<evidence type="ECO:0000256" key="7">
    <source>
        <dbReference type="ARBA" id="ARBA00023033"/>
    </source>
</evidence>
<dbReference type="CDD" id="cd11061">
    <property type="entry name" value="CYP67-like"/>
    <property type="match status" value="1"/>
</dbReference>
<evidence type="ECO:0000256" key="5">
    <source>
        <dbReference type="ARBA" id="ARBA00023002"/>
    </source>
</evidence>
<evidence type="ECO:0000256" key="2">
    <source>
        <dbReference type="ARBA" id="ARBA00010617"/>
    </source>
</evidence>
<dbReference type="Gene3D" id="1.10.630.10">
    <property type="entry name" value="Cytochrome P450"/>
    <property type="match status" value="1"/>
</dbReference>
<comment type="caution">
    <text evidence="10">The sequence shown here is derived from an EMBL/GenBank/DDBJ whole genome shotgun (WGS) entry which is preliminary data.</text>
</comment>
<dbReference type="PROSITE" id="PS00086">
    <property type="entry name" value="CYTOCHROME_P450"/>
    <property type="match status" value="1"/>
</dbReference>
<dbReference type="InterPro" id="IPR002401">
    <property type="entry name" value="Cyt_P450_E_grp-I"/>
</dbReference>
<name>A0ABR4ABQ8_9LECA</name>
<keyword evidence="9" id="KW-0812">Transmembrane</keyword>